<reference evidence="1" key="1">
    <citation type="submission" date="2018-05" db="EMBL/GenBank/DDBJ databases">
        <authorList>
            <person name="Lanie J.A."/>
            <person name="Ng W.-L."/>
            <person name="Kazmierczak K.M."/>
            <person name="Andrzejewski T.M."/>
            <person name="Davidsen T.M."/>
            <person name="Wayne K.J."/>
            <person name="Tettelin H."/>
            <person name="Glass J.I."/>
            <person name="Rusch D."/>
            <person name="Podicherti R."/>
            <person name="Tsui H.-C.T."/>
            <person name="Winkler M.E."/>
        </authorList>
    </citation>
    <scope>NUCLEOTIDE SEQUENCE</scope>
</reference>
<dbReference type="EMBL" id="UINC01162119">
    <property type="protein sequence ID" value="SVD61697.1"/>
    <property type="molecule type" value="Genomic_DNA"/>
</dbReference>
<evidence type="ECO:0000313" key="1">
    <source>
        <dbReference type="EMBL" id="SVD61697.1"/>
    </source>
</evidence>
<gene>
    <name evidence="1" type="ORF">METZ01_LOCUS414551</name>
</gene>
<evidence type="ECO:0008006" key="2">
    <source>
        <dbReference type="Google" id="ProtNLM"/>
    </source>
</evidence>
<feature type="non-terminal residue" evidence="1">
    <location>
        <position position="163"/>
    </location>
</feature>
<sequence length="163" mass="18332">MVKIPSVSNTLVIQSYRTESVPEWIANCLDSVRAWAALQAYEYRFIGDEILDYVPPWYRDRAGGRMPVITDLGRLIATRKALTDGAGTVVWIDADVVVFGPDDLRADIDGDHAFAREIWVQPGGNGLKVYRNVHNAYCIFRQGNPILDFYIHACLSVMQRVDG</sequence>
<protein>
    <recommendedName>
        <fullName evidence="2">Nucleotide-diphospho-sugar transferase domain-containing protein</fullName>
    </recommendedName>
</protein>
<organism evidence="1">
    <name type="scientific">marine metagenome</name>
    <dbReference type="NCBI Taxonomy" id="408172"/>
    <lineage>
        <taxon>unclassified sequences</taxon>
        <taxon>metagenomes</taxon>
        <taxon>ecological metagenomes</taxon>
    </lineage>
</organism>
<accession>A0A382WS64</accession>
<name>A0A382WS64_9ZZZZ</name>
<dbReference type="AlphaFoldDB" id="A0A382WS64"/>
<proteinExistence type="predicted"/>